<dbReference type="SUPFAM" id="SSF55073">
    <property type="entry name" value="Nucleotide cyclase"/>
    <property type="match status" value="1"/>
</dbReference>
<dbReference type="Gene3D" id="2.60.120.10">
    <property type="entry name" value="Jelly Rolls"/>
    <property type="match status" value="1"/>
</dbReference>
<reference evidence="2 3" key="1">
    <citation type="submission" date="2019-05" db="EMBL/GenBank/DDBJ databases">
        <authorList>
            <consortium name="Science for Life Laboratories"/>
        </authorList>
    </citation>
    <scope>NUCLEOTIDE SEQUENCE [LARGE SCALE GENOMIC DNA]</scope>
    <source>
        <strain evidence="2">Soil9</strain>
    </source>
</reference>
<sequence length="541" mass="59606">MKDDVVAARAQAFTVTIDIYEFSKQPGDKQWVWYKTLQTVTNTVLTELGIEIAKDVEGSVFWSPGGDGGTISVIKGGAAVAMQFAVRTAAELNNKPDGTAPNKFDVRIGIDKGSVHIGLDLNGSPNVWGTAINNSHRIAAACDPGQVLASESFIEELRSQTHGMDAYIDRVYLDKKRSQKRLAKHGQFFGVVNVHHAGEKVGRPVSGDNSIHVADFEEPFNQMVASYRAYLQEAINAKVGIWTLLLSRKLFDMGALSKLELFDYVSRVSLHGEEHDANNPRDPFFSRFGSSELKDMMYEGRFRKLSAGSELCKIGDSGDELYILARGRLEIYDSHGLVATREPGSVVGEMALVEAGYLRLCENNPKRTARMAAKKDEDVTLFAVPYSAIRLAANSSNEILPALVRSYSEKQKENAVKESRCFGSLRKEEKIFIHSEGTLTGLWPASTKAITCTTECLVICCHGKVTVEGAKETATIRGQMGNVMQSVWVPNRAGIAQRVVIRTDVPSEVLLWHGPNWRDWLQSTPSRNLRAVFAEVCDGTV</sequence>
<dbReference type="CDD" id="cd00038">
    <property type="entry name" value="CAP_ED"/>
    <property type="match status" value="1"/>
</dbReference>
<dbReference type="Proteomes" id="UP000464178">
    <property type="component" value="Chromosome"/>
</dbReference>
<dbReference type="GO" id="GO:0035556">
    <property type="term" value="P:intracellular signal transduction"/>
    <property type="evidence" value="ECO:0007669"/>
    <property type="project" value="InterPro"/>
</dbReference>
<dbReference type="RefSeq" id="WP_162671799.1">
    <property type="nucleotide sequence ID" value="NZ_LR593886.1"/>
</dbReference>
<dbReference type="Pfam" id="PF00211">
    <property type="entry name" value="Guanylate_cyc"/>
    <property type="match status" value="1"/>
</dbReference>
<feature type="domain" description="Cyclic nucleotide-binding" evidence="1">
    <location>
        <begin position="284"/>
        <end position="410"/>
    </location>
</feature>
<accession>A0A6P2DCY1</accession>
<proteinExistence type="predicted"/>
<dbReference type="InterPro" id="IPR001054">
    <property type="entry name" value="A/G_cyclase"/>
</dbReference>
<name>A0A6P2DCY1_9BACT</name>
<dbReference type="GO" id="GO:0004016">
    <property type="term" value="F:adenylate cyclase activity"/>
    <property type="evidence" value="ECO:0007669"/>
    <property type="project" value="UniProtKB-ARBA"/>
</dbReference>
<dbReference type="InterPro" id="IPR018488">
    <property type="entry name" value="cNMP-bd_CS"/>
</dbReference>
<organism evidence="2 3">
    <name type="scientific">Gemmata massiliana</name>
    <dbReference type="NCBI Taxonomy" id="1210884"/>
    <lineage>
        <taxon>Bacteria</taxon>
        <taxon>Pseudomonadati</taxon>
        <taxon>Planctomycetota</taxon>
        <taxon>Planctomycetia</taxon>
        <taxon>Gemmatales</taxon>
        <taxon>Gemmataceae</taxon>
        <taxon>Gemmata</taxon>
    </lineage>
</organism>
<dbReference type="GO" id="GO:0009190">
    <property type="term" value="P:cyclic nucleotide biosynthetic process"/>
    <property type="evidence" value="ECO:0007669"/>
    <property type="project" value="InterPro"/>
</dbReference>
<gene>
    <name evidence="2" type="ORF">SOIL9_00400</name>
</gene>
<dbReference type="PROSITE" id="PS50042">
    <property type="entry name" value="CNMP_BINDING_3"/>
    <property type="match status" value="1"/>
</dbReference>
<dbReference type="InterPro" id="IPR014710">
    <property type="entry name" value="RmlC-like_jellyroll"/>
</dbReference>
<evidence type="ECO:0000313" key="2">
    <source>
        <dbReference type="EMBL" id="VTR99141.1"/>
    </source>
</evidence>
<dbReference type="Gene3D" id="3.30.70.1230">
    <property type="entry name" value="Nucleotide cyclase"/>
    <property type="match status" value="1"/>
</dbReference>
<dbReference type="InterPro" id="IPR000595">
    <property type="entry name" value="cNMP-bd_dom"/>
</dbReference>
<dbReference type="InterPro" id="IPR018490">
    <property type="entry name" value="cNMP-bd_dom_sf"/>
</dbReference>
<dbReference type="InterPro" id="IPR029787">
    <property type="entry name" value="Nucleotide_cyclase"/>
</dbReference>
<dbReference type="PROSITE" id="PS00888">
    <property type="entry name" value="CNMP_BINDING_1"/>
    <property type="match status" value="1"/>
</dbReference>
<evidence type="ECO:0000259" key="1">
    <source>
        <dbReference type="PROSITE" id="PS50042"/>
    </source>
</evidence>
<dbReference type="EMBL" id="LR593886">
    <property type="protein sequence ID" value="VTR99141.1"/>
    <property type="molecule type" value="Genomic_DNA"/>
</dbReference>
<dbReference type="SMART" id="SM00100">
    <property type="entry name" value="cNMP"/>
    <property type="match status" value="1"/>
</dbReference>
<protein>
    <recommendedName>
        <fullName evidence="1">Cyclic nucleotide-binding domain-containing protein</fullName>
    </recommendedName>
</protein>
<dbReference type="Pfam" id="PF00027">
    <property type="entry name" value="cNMP_binding"/>
    <property type="match status" value="1"/>
</dbReference>
<dbReference type="AlphaFoldDB" id="A0A6P2DCY1"/>
<dbReference type="KEGG" id="gms:SOIL9_00400"/>
<evidence type="ECO:0000313" key="3">
    <source>
        <dbReference type="Proteomes" id="UP000464178"/>
    </source>
</evidence>
<dbReference type="SUPFAM" id="SSF51206">
    <property type="entry name" value="cAMP-binding domain-like"/>
    <property type="match status" value="1"/>
</dbReference>
<keyword evidence="3" id="KW-1185">Reference proteome</keyword>